<keyword evidence="4" id="KW-1185">Reference proteome</keyword>
<proteinExistence type="predicted"/>
<keyword evidence="1" id="KW-1133">Transmembrane helix</keyword>
<dbReference type="Proteomes" id="UP000024404">
    <property type="component" value="Unassembled WGS sequence"/>
</dbReference>
<feature type="chain" id="PRO_5035948678" evidence="2">
    <location>
        <begin position="29"/>
        <end position="253"/>
    </location>
</feature>
<evidence type="ECO:0000256" key="2">
    <source>
        <dbReference type="SAM" id="SignalP"/>
    </source>
</evidence>
<evidence type="ECO:0000256" key="1">
    <source>
        <dbReference type="SAM" id="Phobius"/>
    </source>
</evidence>
<keyword evidence="1" id="KW-0812">Transmembrane</keyword>
<dbReference type="EnsemblMetazoa" id="OVOC11391.1">
    <property type="protein sequence ID" value="OVOC11391.1"/>
    <property type="gene ID" value="WBGene00248200"/>
</dbReference>
<keyword evidence="2" id="KW-0732">Signal</keyword>
<sequence>MSAGMLITTNKMLILITLLISSIKFTMEVPICYNCNSSCNDTVTGDSTNNFDFNPLNRSRRRLEIMQRSCHEFQLELILIPLSIALIPFGLCALLFCVCFCGPKESRGKAPKLFQKKAKIDAKDANEIDNNELTCKNGIIMRRNSKKIRFSTAISFIEANYGNNEIIRNDQSIIPIGLFSVHNEEYVAEKANTIAININNEAGIEQILISEKKLENEKENDASENDRLPSRINKKHARFSDEIDILGELKSNS</sequence>
<name>A0A8R1TKV0_ONCVO</name>
<feature type="signal peptide" evidence="2">
    <location>
        <begin position="1"/>
        <end position="28"/>
    </location>
</feature>
<evidence type="ECO:0000313" key="4">
    <source>
        <dbReference type="Proteomes" id="UP000024404"/>
    </source>
</evidence>
<organism evidence="3 4">
    <name type="scientific">Onchocerca volvulus</name>
    <dbReference type="NCBI Taxonomy" id="6282"/>
    <lineage>
        <taxon>Eukaryota</taxon>
        <taxon>Metazoa</taxon>
        <taxon>Ecdysozoa</taxon>
        <taxon>Nematoda</taxon>
        <taxon>Chromadorea</taxon>
        <taxon>Rhabditida</taxon>
        <taxon>Spirurina</taxon>
        <taxon>Spiruromorpha</taxon>
        <taxon>Filarioidea</taxon>
        <taxon>Onchocercidae</taxon>
        <taxon>Onchocerca</taxon>
    </lineage>
</organism>
<reference evidence="3" key="2">
    <citation type="submission" date="2022-06" db="UniProtKB">
        <authorList>
            <consortium name="EnsemblMetazoa"/>
        </authorList>
    </citation>
    <scope>IDENTIFICATION</scope>
</reference>
<feature type="transmembrane region" description="Helical" evidence="1">
    <location>
        <begin position="77"/>
        <end position="102"/>
    </location>
</feature>
<protein>
    <submittedName>
        <fullName evidence="3">Uncharacterized protein</fullName>
    </submittedName>
</protein>
<evidence type="ECO:0000313" key="3">
    <source>
        <dbReference type="EnsemblMetazoa" id="OVOC11391.1"/>
    </source>
</evidence>
<accession>A0A8R1TKV0</accession>
<keyword evidence="1" id="KW-0472">Membrane</keyword>
<dbReference type="AlphaFoldDB" id="A0A8R1TKV0"/>
<dbReference type="EMBL" id="CMVM020000357">
    <property type="status" value="NOT_ANNOTATED_CDS"/>
    <property type="molecule type" value="Genomic_DNA"/>
</dbReference>
<reference evidence="4" key="1">
    <citation type="submission" date="2013-10" db="EMBL/GenBank/DDBJ databases">
        <title>Genome sequencing of Onchocerca volvulus.</title>
        <authorList>
            <person name="Cotton J."/>
            <person name="Tsai J."/>
            <person name="Stanley E."/>
            <person name="Tracey A."/>
            <person name="Holroyd N."/>
            <person name="Lustigman S."/>
            <person name="Berriman M."/>
        </authorList>
    </citation>
    <scope>NUCLEOTIDE SEQUENCE</scope>
</reference>